<dbReference type="SMART" id="SM00386">
    <property type="entry name" value="HAT"/>
    <property type="match status" value="6"/>
</dbReference>
<name>A0A087U7N2_STEMI</name>
<dbReference type="InterPro" id="IPR011990">
    <property type="entry name" value="TPR-like_helical_dom_sf"/>
</dbReference>
<evidence type="ECO:0000259" key="7">
    <source>
        <dbReference type="Pfam" id="PF05843"/>
    </source>
</evidence>
<evidence type="ECO:0000256" key="6">
    <source>
        <dbReference type="SAM" id="MobiDB-lite"/>
    </source>
</evidence>
<feature type="region of interest" description="Disordered" evidence="6">
    <location>
        <begin position="1"/>
        <end position="38"/>
    </location>
</feature>
<dbReference type="Proteomes" id="UP000054359">
    <property type="component" value="Unassembled WGS sequence"/>
</dbReference>
<protein>
    <submittedName>
        <fullName evidence="8">Squamous cell carcinoma antigen recognized by T-cells 3</fullName>
    </submittedName>
</protein>
<accession>A0A087U7N2</accession>
<evidence type="ECO:0000256" key="1">
    <source>
        <dbReference type="ARBA" id="ARBA00004123"/>
    </source>
</evidence>
<evidence type="ECO:0000256" key="5">
    <source>
        <dbReference type="ARBA" id="ARBA00023242"/>
    </source>
</evidence>
<dbReference type="EMBL" id="KK118590">
    <property type="protein sequence ID" value="KFM73371.1"/>
    <property type="molecule type" value="Genomic_DNA"/>
</dbReference>
<reference evidence="8 9" key="1">
    <citation type="submission" date="2013-11" db="EMBL/GenBank/DDBJ databases">
        <title>Genome sequencing of Stegodyphus mimosarum.</title>
        <authorList>
            <person name="Bechsgaard J."/>
        </authorList>
    </citation>
    <scope>NUCLEOTIDE SEQUENCE [LARGE SCALE GENOMIC DNA]</scope>
</reference>
<keyword evidence="9" id="KW-1185">Reference proteome</keyword>
<gene>
    <name evidence="8" type="ORF">X975_20475</name>
</gene>
<dbReference type="OrthoDB" id="360390at2759"/>
<dbReference type="FunFam" id="1.25.40.10:FF:000098">
    <property type="entry name" value="Squamous cell carcinoma antigen recognized by T-cells 3"/>
    <property type="match status" value="1"/>
</dbReference>
<dbReference type="GO" id="GO:0005634">
    <property type="term" value="C:nucleus"/>
    <property type="evidence" value="ECO:0007669"/>
    <property type="project" value="UniProtKB-SubCell"/>
</dbReference>
<dbReference type="STRING" id="407821.A0A087U7N2"/>
<dbReference type="InterPro" id="IPR008847">
    <property type="entry name" value="Suf"/>
</dbReference>
<dbReference type="Pfam" id="PF05843">
    <property type="entry name" value="Suf"/>
    <property type="match status" value="1"/>
</dbReference>
<proteinExistence type="predicted"/>
<keyword evidence="3" id="KW-0677">Repeat</keyword>
<evidence type="ECO:0000256" key="3">
    <source>
        <dbReference type="ARBA" id="ARBA00022737"/>
    </source>
</evidence>
<dbReference type="OMA" id="ANYDAHV"/>
<feature type="non-terminal residue" evidence="8">
    <location>
        <position position="422"/>
    </location>
</feature>
<evidence type="ECO:0000313" key="8">
    <source>
        <dbReference type="EMBL" id="KFM73371.1"/>
    </source>
</evidence>
<dbReference type="GO" id="GO:0006397">
    <property type="term" value="P:mRNA processing"/>
    <property type="evidence" value="ECO:0007669"/>
    <property type="project" value="UniProtKB-KW"/>
</dbReference>
<dbReference type="GO" id="GO:0008380">
    <property type="term" value="P:RNA splicing"/>
    <property type="evidence" value="ECO:0007669"/>
    <property type="project" value="UniProtKB-KW"/>
</dbReference>
<evidence type="ECO:0000256" key="2">
    <source>
        <dbReference type="ARBA" id="ARBA00022664"/>
    </source>
</evidence>
<dbReference type="Gene3D" id="1.25.40.10">
    <property type="entry name" value="Tetratricopeptide repeat domain"/>
    <property type="match status" value="2"/>
</dbReference>
<keyword evidence="5" id="KW-0539">Nucleus</keyword>
<dbReference type="PANTHER" id="PTHR17204">
    <property type="entry name" value="PRE-MRNA PROCESSING PROTEIN PRP39-RELATED"/>
    <property type="match status" value="1"/>
</dbReference>
<keyword evidence="4" id="KW-0508">mRNA splicing</keyword>
<dbReference type="InterPro" id="IPR003107">
    <property type="entry name" value="HAT"/>
</dbReference>
<evidence type="ECO:0000256" key="4">
    <source>
        <dbReference type="ARBA" id="ARBA00023187"/>
    </source>
</evidence>
<feature type="domain" description="Suppressor of forked" evidence="7">
    <location>
        <begin position="38"/>
        <end position="366"/>
    </location>
</feature>
<evidence type="ECO:0000313" key="9">
    <source>
        <dbReference type="Proteomes" id="UP000054359"/>
    </source>
</evidence>
<comment type="subcellular location">
    <subcellularLocation>
        <location evidence="1">Nucleus</location>
    </subcellularLocation>
</comment>
<dbReference type="PANTHER" id="PTHR17204:SF25">
    <property type="entry name" value="RRM DOMAIN-CONTAINING PROTEIN"/>
    <property type="match status" value="1"/>
</dbReference>
<feature type="compositionally biased region" description="Acidic residues" evidence="6">
    <location>
        <begin position="1"/>
        <end position="17"/>
    </location>
</feature>
<dbReference type="AlphaFoldDB" id="A0A087U7N2"/>
<dbReference type="SUPFAM" id="SSF48452">
    <property type="entry name" value="TPR-like"/>
    <property type="match status" value="1"/>
</dbReference>
<sequence length="422" mass="49642">MSNIDEADVDDDVEMRDEDSFSNSADASSDEEDADEEKINEIQKRIEASPYTYDLHVQLISLCRKLGDLDKLRAAREKMSELFPLTPELWLDWLNDEKTLAVTSEQKEHLTQLFERAVKDYAAVSIWLEYVQFAIGKIGETWKSGGLETIRQTFEKAVTAVGIHVTQGYLIWEAYKEFESVYFLTLQSRNASEEEVKEQEKRIYSIYKRQLSIPLIGMDKTYEEFREKFDETSYPDIAEIDYAYKKALKKLNSIQQYEEALMTSEAPHYEEFKAYIQYEKGESEPIRVQNLYERALIENCLKDELWLEYTKFMDYNVKIRDMSLSVYERAVRNCPWCVQLWASYGRALERYEEPHEKIIGVFETALSMGFAKAEDFKELWLAYLDYLRRRISTENVENNENVTGLNEVCDVFDRAVTQMQHC</sequence>
<keyword evidence="2" id="KW-0507">mRNA processing</keyword>
<organism evidence="8 9">
    <name type="scientific">Stegodyphus mimosarum</name>
    <name type="common">African social velvet spider</name>
    <dbReference type="NCBI Taxonomy" id="407821"/>
    <lineage>
        <taxon>Eukaryota</taxon>
        <taxon>Metazoa</taxon>
        <taxon>Ecdysozoa</taxon>
        <taxon>Arthropoda</taxon>
        <taxon>Chelicerata</taxon>
        <taxon>Arachnida</taxon>
        <taxon>Araneae</taxon>
        <taxon>Araneomorphae</taxon>
        <taxon>Entelegynae</taxon>
        <taxon>Eresoidea</taxon>
        <taxon>Eresidae</taxon>
        <taxon>Stegodyphus</taxon>
    </lineage>
</organism>